<comment type="caution">
    <text evidence="2">The sequence shown here is derived from an EMBL/GenBank/DDBJ whole genome shotgun (WGS) entry which is preliminary data.</text>
</comment>
<protein>
    <submittedName>
        <fullName evidence="2">Uncharacterized protein</fullName>
    </submittedName>
</protein>
<evidence type="ECO:0000313" key="2">
    <source>
        <dbReference type="EMBL" id="MBB6166287.1"/>
    </source>
</evidence>
<evidence type="ECO:0000313" key="3">
    <source>
        <dbReference type="Proteomes" id="UP000547879"/>
    </source>
</evidence>
<name>A0A7X0D388_9HYPH</name>
<reference evidence="2 3" key="1">
    <citation type="submission" date="2020-08" db="EMBL/GenBank/DDBJ databases">
        <title>Genomic Encyclopedia of Type Strains, Phase IV (KMG-IV): sequencing the most valuable type-strain genomes for metagenomic binning, comparative biology and taxonomic classification.</title>
        <authorList>
            <person name="Goeker M."/>
        </authorList>
    </citation>
    <scope>NUCLEOTIDE SEQUENCE [LARGE SCALE GENOMIC DNA]</scope>
    <source>
        <strain evidence="2 3">DSM 100734</strain>
    </source>
</reference>
<feature type="compositionally biased region" description="Polar residues" evidence="1">
    <location>
        <begin position="1"/>
        <end position="13"/>
    </location>
</feature>
<feature type="region of interest" description="Disordered" evidence="1">
    <location>
        <begin position="1"/>
        <end position="46"/>
    </location>
</feature>
<evidence type="ECO:0000256" key="1">
    <source>
        <dbReference type="SAM" id="MobiDB-lite"/>
    </source>
</evidence>
<dbReference type="AlphaFoldDB" id="A0A7X0D388"/>
<dbReference type="EMBL" id="JACHEG010000017">
    <property type="protein sequence ID" value="MBB6166287.1"/>
    <property type="molecule type" value="Genomic_DNA"/>
</dbReference>
<organism evidence="2 3">
    <name type="scientific">Rhizobium wenxiniae</name>
    <dbReference type="NCBI Taxonomy" id="1737357"/>
    <lineage>
        <taxon>Bacteria</taxon>
        <taxon>Pseudomonadati</taxon>
        <taxon>Pseudomonadota</taxon>
        <taxon>Alphaproteobacteria</taxon>
        <taxon>Hyphomicrobiales</taxon>
        <taxon>Rhizobiaceae</taxon>
        <taxon>Rhizobium/Agrobacterium group</taxon>
        <taxon>Rhizobium</taxon>
    </lineage>
</organism>
<proteinExistence type="predicted"/>
<dbReference type="Proteomes" id="UP000547879">
    <property type="component" value="Unassembled WGS sequence"/>
</dbReference>
<keyword evidence="3" id="KW-1185">Reference proteome</keyword>
<accession>A0A7X0D388</accession>
<sequence>MSMQTIGNDSGTSAKGYHATSDQKPDACQTHRMHQATSYPLSKCLP</sequence>
<gene>
    <name evidence="2" type="ORF">HNQ72_006138</name>
</gene>